<dbReference type="Pfam" id="PF06827">
    <property type="entry name" value="zf-FPG_IleRS"/>
    <property type="match status" value="1"/>
</dbReference>
<dbReference type="InterPro" id="IPR014729">
    <property type="entry name" value="Rossmann-like_a/b/a_fold"/>
</dbReference>
<sequence length="926" mass="105865">MADYSKTLNLPKTDFPMRGNLPVKEPEMQKWWDEIDIYGQVQEKRKGRPKFILHDGPPYANGDIHIGHALNKTLKDFIVRYKSLKGFDAPYVPGWDTHGLPIEHAIVTKKKVDRKSVDPVQFREMCKEYALSFVEQHRGQFKRLGVRGDWNRPYITLEPRYEAAQIRVFGEMVKKGHIYRGMKSVYWSPSSETALAEAEIEYHDKRSPSIYVTFPVKEGKGILPEENGYVVIWTTTPWTIPANLAIALNEQFDYSLVQAGDRKLLMATELVDEVMKTAEISEYSTVATFKGKELEGVICQHPFYDRESPIIFGDHVTLDAGTGCVHTAPGHGEEDFVLGQKYKLGVLCPVDGKGRFTAEAPGFEGLFYEDGNKKVTEKLEEVGCLLKLTFITHQYPHDWRTKKPVIFRATEQWFASVDGFRQEMLQEIKNVKWTPSWGEVRMHNMIADRGDWCISRQRVWGVPLPIFYCEECGTPHITEETIEHIASLFAEEGSSAWYAKDVNELMPEGQRCSKCNSERFRKETDTMDVWFDSGSSHAAVLEQREELRWPADLYLEGSDQYRGWFNSSLSTAVATRGRAPYKGVLSHGFILDGEGRKMSKSLGNVVEPAKVVKQYGADILRLWVASVDYQADVRVSDAILKQIAEVYRKLRNTFRFLLGNLNGFDPDQDRVNVNEMTELDRYALSKLQRLIERVTKAYDHYEFHQVYYQVHHFCTVFLSQFYLDVLKDRLYVLPASSPIRRSAQTVLYEMLVSLVQIVSPLIPHTADEVWKHTPGVREVSVQLTLFPEVNPQYVDESLESKWDQLLEIRDEVLKALEEARAAKLIGNSLGASVELTPNSKVYELLSKEDELDQLFIVSQVHVHQPSADVPADKKVLVKVNAAEGEKCERCWVFSPTVGKHEDHPTLCDRCASIVREHYPEAGAEVV</sequence>
<dbReference type="GO" id="GO:0005829">
    <property type="term" value="C:cytosol"/>
    <property type="evidence" value="ECO:0007669"/>
    <property type="project" value="TreeGrafter"/>
</dbReference>
<dbReference type="Gene3D" id="1.10.730.20">
    <property type="match status" value="1"/>
</dbReference>
<feature type="binding site" evidence="10">
    <location>
        <position position="887"/>
    </location>
    <ligand>
        <name>Zn(2+)</name>
        <dbReference type="ChEBI" id="CHEBI:29105"/>
    </ligand>
</feature>
<dbReference type="SUPFAM" id="SSF47323">
    <property type="entry name" value="Anticodon-binding domain of a subclass of class I aminoacyl-tRNA synthetases"/>
    <property type="match status" value="1"/>
</dbReference>
<evidence type="ECO:0000256" key="9">
    <source>
        <dbReference type="ARBA" id="ARBA00048359"/>
    </source>
</evidence>
<evidence type="ECO:0000256" key="6">
    <source>
        <dbReference type="ARBA" id="ARBA00022917"/>
    </source>
</evidence>
<dbReference type="STRING" id="1173111.SAMN05444955_105288"/>
<dbReference type="CDD" id="cd07960">
    <property type="entry name" value="Anticodon_Ia_Ile_BEm"/>
    <property type="match status" value="1"/>
</dbReference>
<dbReference type="Pfam" id="PF08264">
    <property type="entry name" value="Anticodon_1"/>
    <property type="match status" value="1"/>
</dbReference>
<comment type="similarity">
    <text evidence="1 10">Belongs to the class-I aminoacyl-tRNA synthetase family. IleS type 1 subfamily.</text>
</comment>
<dbReference type="InterPro" id="IPR033708">
    <property type="entry name" value="Anticodon_Ile_BEm"/>
</dbReference>
<name>A0A1H8DQY4_9BACL</name>
<evidence type="ECO:0000313" key="14">
    <source>
        <dbReference type="EMBL" id="SEN08958.1"/>
    </source>
</evidence>
<dbReference type="GO" id="GO:0006428">
    <property type="term" value="P:isoleucyl-tRNA aminoacylation"/>
    <property type="evidence" value="ECO:0007669"/>
    <property type="project" value="UniProtKB-UniRule"/>
</dbReference>
<evidence type="ECO:0000313" key="15">
    <source>
        <dbReference type="Proteomes" id="UP000199695"/>
    </source>
</evidence>
<feature type="short sequence motif" description="'HIGH' region" evidence="10">
    <location>
        <begin position="58"/>
        <end position="68"/>
    </location>
</feature>
<evidence type="ECO:0000259" key="12">
    <source>
        <dbReference type="Pfam" id="PF06827"/>
    </source>
</evidence>
<dbReference type="GO" id="GO:0008270">
    <property type="term" value="F:zinc ion binding"/>
    <property type="evidence" value="ECO:0007669"/>
    <property type="project" value="UniProtKB-UniRule"/>
</dbReference>
<dbReference type="InterPro" id="IPR023585">
    <property type="entry name" value="Ile-tRNA-ligase_type1"/>
</dbReference>
<dbReference type="GO" id="GO:0000049">
    <property type="term" value="F:tRNA binding"/>
    <property type="evidence" value="ECO:0007669"/>
    <property type="project" value="InterPro"/>
</dbReference>
<dbReference type="SUPFAM" id="SSF50677">
    <property type="entry name" value="ValRS/IleRS/LeuRS editing domain"/>
    <property type="match status" value="1"/>
</dbReference>
<evidence type="ECO:0000259" key="11">
    <source>
        <dbReference type="Pfam" id="PF00133"/>
    </source>
</evidence>
<feature type="binding site" evidence="10">
    <location>
        <position position="907"/>
    </location>
    <ligand>
        <name>Zn(2+)</name>
        <dbReference type="ChEBI" id="CHEBI:29105"/>
    </ligand>
</feature>
<evidence type="ECO:0000256" key="1">
    <source>
        <dbReference type="ARBA" id="ARBA00006887"/>
    </source>
</evidence>
<evidence type="ECO:0000256" key="10">
    <source>
        <dbReference type="HAMAP-Rule" id="MF_02002"/>
    </source>
</evidence>
<dbReference type="Gene3D" id="3.90.740.10">
    <property type="entry name" value="Valyl/Leucyl/Isoleucyl-tRNA synthetase, editing domain"/>
    <property type="match status" value="1"/>
</dbReference>
<dbReference type="PANTHER" id="PTHR42765">
    <property type="entry name" value="SOLEUCYL-TRNA SYNTHETASE"/>
    <property type="match status" value="1"/>
</dbReference>
<organism evidence="14 15">
    <name type="scientific">Lihuaxuella thermophila</name>
    <dbReference type="NCBI Taxonomy" id="1173111"/>
    <lineage>
        <taxon>Bacteria</taxon>
        <taxon>Bacillati</taxon>
        <taxon>Bacillota</taxon>
        <taxon>Bacilli</taxon>
        <taxon>Bacillales</taxon>
        <taxon>Thermoactinomycetaceae</taxon>
        <taxon>Lihuaxuella</taxon>
    </lineage>
</organism>
<dbReference type="GO" id="GO:0005524">
    <property type="term" value="F:ATP binding"/>
    <property type="evidence" value="ECO:0007669"/>
    <property type="project" value="UniProtKB-UniRule"/>
</dbReference>
<dbReference type="InterPro" id="IPR050081">
    <property type="entry name" value="Ile-tRNA_ligase"/>
</dbReference>
<dbReference type="InterPro" id="IPR002301">
    <property type="entry name" value="Ile-tRNA-ligase"/>
</dbReference>
<dbReference type="NCBIfam" id="TIGR00392">
    <property type="entry name" value="ileS"/>
    <property type="match status" value="1"/>
</dbReference>
<evidence type="ECO:0000256" key="4">
    <source>
        <dbReference type="ARBA" id="ARBA00022741"/>
    </source>
</evidence>
<dbReference type="PANTHER" id="PTHR42765:SF1">
    <property type="entry name" value="ISOLEUCINE--TRNA LIGASE, MITOCHONDRIAL"/>
    <property type="match status" value="1"/>
</dbReference>
<dbReference type="OrthoDB" id="9810365at2"/>
<accession>A0A1H8DQY4</accession>
<comment type="function">
    <text evidence="8 10">Catalyzes the attachment of isoleucine to tRNA(Ile). As IleRS can inadvertently accommodate and process structurally similar amino acids such as valine, to avoid such errors it has two additional distinct tRNA(Ile)-dependent editing activities. One activity is designated as 'pretransfer' editing and involves the hydrolysis of activated Val-AMP. The other activity is designated 'posttransfer' editing and involves deacylation of mischarged Val-tRNA(Ile).</text>
</comment>
<dbReference type="PROSITE" id="PS00178">
    <property type="entry name" value="AA_TRNA_LIGASE_I"/>
    <property type="match status" value="1"/>
</dbReference>
<evidence type="ECO:0000256" key="8">
    <source>
        <dbReference type="ARBA" id="ARBA00025217"/>
    </source>
</evidence>
<keyword evidence="10" id="KW-0862">Zinc</keyword>
<reference evidence="14 15" key="1">
    <citation type="submission" date="2016-10" db="EMBL/GenBank/DDBJ databases">
        <authorList>
            <person name="de Groot N.N."/>
        </authorList>
    </citation>
    <scope>NUCLEOTIDE SEQUENCE [LARGE SCALE GENOMIC DNA]</scope>
    <source>
        <strain evidence="14 15">DSM 46701</strain>
    </source>
</reference>
<dbReference type="FunFam" id="3.90.740.10:FF:000006">
    <property type="entry name" value="Isoleucine--tRNA ligase"/>
    <property type="match status" value="1"/>
</dbReference>
<keyword evidence="5 10" id="KW-0067">ATP-binding</keyword>
<dbReference type="Proteomes" id="UP000199695">
    <property type="component" value="Unassembled WGS sequence"/>
</dbReference>
<evidence type="ECO:0000256" key="3">
    <source>
        <dbReference type="ARBA" id="ARBA00022598"/>
    </source>
</evidence>
<gene>
    <name evidence="10" type="primary">ileS</name>
    <name evidence="14" type="ORF">SAMN05444955_105288</name>
</gene>
<feature type="binding site" evidence="10">
    <location>
        <position position="910"/>
    </location>
    <ligand>
        <name>Zn(2+)</name>
        <dbReference type="ChEBI" id="CHEBI:29105"/>
    </ligand>
</feature>
<dbReference type="Gene3D" id="1.10.10.830">
    <property type="entry name" value="Ile-tRNA synthetase CP2 domain-like"/>
    <property type="match status" value="1"/>
</dbReference>
<feature type="domain" description="Methionyl/Valyl/Leucyl/Isoleucyl-tRNA synthetase anticodon-binding" evidence="13">
    <location>
        <begin position="680"/>
        <end position="834"/>
    </location>
</feature>
<dbReference type="FunFam" id="1.10.730.20:FF:000001">
    <property type="entry name" value="Isoleucine--tRNA ligase"/>
    <property type="match status" value="1"/>
</dbReference>
<feature type="binding site" evidence="10">
    <location>
        <position position="600"/>
    </location>
    <ligand>
        <name>ATP</name>
        <dbReference type="ChEBI" id="CHEBI:30616"/>
    </ligand>
</feature>
<evidence type="ECO:0000256" key="7">
    <source>
        <dbReference type="ARBA" id="ARBA00023146"/>
    </source>
</evidence>
<dbReference type="EMBL" id="FOCQ01000005">
    <property type="protein sequence ID" value="SEN08958.1"/>
    <property type="molecule type" value="Genomic_DNA"/>
</dbReference>
<dbReference type="Pfam" id="PF00133">
    <property type="entry name" value="tRNA-synt_1"/>
    <property type="match status" value="1"/>
</dbReference>
<dbReference type="SUPFAM" id="SSF52374">
    <property type="entry name" value="Nucleotidylyl transferase"/>
    <property type="match status" value="1"/>
</dbReference>
<keyword evidence="4 10" id="KW-0547">Nucleotide-binding</keyword>
<evidence type="ECO:0000256" key="5">
    <source>
        <dbReference type="ARBA" id="ARBA00022840"/>
    </source>
</evidence>
<keyword evidence="6 10" id="KW-0648">Protein biosynthesis</keyword>
<feature type="binding site" evidence="10">
    <location>
        <position position="556"/>
    </location>
    <ligand>
        <name>L-isoleucyl-5'-AMP</name>
        <dbReference type="ChEBI" id="CHEBI:178002"/>
    </ligand>
</feature>
<dbReference type="InterPro" id="IPR013155">
    <property type="entry name" value="M/V/L/I-tRNA-synth_anticd-bd"/>
</dbReference>
<dbReference type="InterPro" id="IPR009008">
    <property type="entry name" value="Val/Leu/Ile-tRNA-synth_edit"/>
</dbReference>
<keyword evidence="3 10" id="KW-0436">Ligase</keyword>
<keyword evidence="2 10" id="KW-0963">Cytoplasm</keyword>
<dbReference type="InterPro" id="IPR002300">
    <property type="entry name" value="aa-tRNA-synth_Ia"/>
</dbReference>
<keyword evidence="15" id="KW-1185">Reference proteome</keyword>
<feature type="binding site" evidence="10">
    <location>
        <position position="890"/>
    </location>
    <ligand>
        <name>Zn(2+)</name>
        <dbReference type="ChEBI" id="CHEBI:29105"/>
    </ligand>
</feature>
<feature type="domain" description="Zinc finger FPG/IleRS-type" evidence="12">
    <location>
        <begin position="884"/>
        <end position="912"/>
    </location>
</feature>
<comment type="catalytic activity">
    <reaction evidence="9 10">
        <text>tRNA(Ile) + L-isoleucine + ATP = L-isoleucyl-tRNA(Ile) + AMP + diphosphate</text>
        <dbReference type="Rhea" id="RHEA:11060"/>
        <dbReference type="Rhea" id="RHEA-COMP:9666"/>
        <dbReference type="Rhea" id="RHEA-COMP:9695"/>
        <dbReference type="ChEBI" id="CHEBI:30616"/>
        <dbReference type="ChEBI" id="CHEBI:33019"/>
        <dbReference type="ChEBI" id="CHEBI:58045"/>
        <dbReference type="ChEBI" id="CHEBI:78442"/>
        <dbReference type="ChEBI" id="CHEBI:78528"/>
        <dbReference type="ChEBI" id="CHEBI:456215"/>
        <dbReference type="EC" id="6.1.1.5"/>
    </reaction>
</comment>
<dbReference type="GO" id="GO:0002161">
    <property type="term" value="F:aminoacyl-tRNA deacylase activity"/>
    <property type="evidence" value="ECO:0007669"/>
    <property type="project" value="InterPro"/>
</dbReference>
<keyword evidence="10" id="KW-0479">Metal-binding</keyword>
<dbReference type="GO" id="GO:0004822">
    <property type="term" value="F:isoleucine-tRNA ligase activity"/>
    <property type="evidence" value="ECO:0007669"/>
    <property type="project" value="UniProtKB-UniRule"/>
</dbReference>
<protein>
    <recommendedName>
        <fullName evidence="10">Isoleucine--tRNA ligase</fullName>
        <ecNumber evidence="10">6.1.1.5</ecNumber>
    </recommendedName>
    <alternativeName>
        <fullName evidence="10">Isoleucyl-tRNA synthetase</fullName>
        <shortName evidence="10">IleRS</shortName>
    </alternativeName>
</protein>
<comment type="domain">
    <text evidence="10">IleRS has two distinct active sites: one for aminoacylation and one for editing. The misactivated valine is translocated from the active site to the editing site, which sterically excludes the correctly activated isoleucine. The single editing site contains two valyl binding pockets, one specific for each substrate (Val-AMP or Val-tRNA(Ile)).</text>
</comment>
<proteinExistence type="inferred from homology"/>
<dbReference type="InterPro" id="IPR009080">
    <property type="entry name" value="tRNAsynth_Ia_anticodon-bd"/>
</dbReference>
<dbReference type="HAMAP" id="MF_02002">
    <property type="entry name" value="Ile_tRNA_synth_type1"/>
    <property type="match status" value="1"/>
</dbReference>
<feature type="short sequence motif" description="'KMSKS' region" evidence="10">
    <location>
        <begin position="597"/>
        <end position="601"/>
    </location>
</feature>
<dbReference type="RefSeq" id="WP_089967027.1">
    <property type="nucleotide sequence ID" value="NZ_FOCQ01000005.1"/>
</dbReference>
<dbReference type="FunFam" id="3.40.50.620:FF:000152">
    <property type="entry name" value="Isoleucine--tRNA ligase"/>
    <property type="match status" value="1"/>
</dbReference>
<keyword evidence="7 10" id="KW-0030">Aminoacyl-tRNA synthetase</keyword>
<feature type="domain" description="Aminoacyl-tRNA synthetase class Ia" evidence="11">
    <location>
        <begin position="28"/>
        <end position="636"/>
    </location>
</feature>
<dbReference type="PRINTS" id="PR00984">
    <property type="entry name" value="TRNASYNTHILE"/>
</dbReference>
<evidence type="ECO:0000256" key="2">
    <source>
        <dbReference type="ARBA" id="ARBA00022490"/>
    </source>
</evidence>
<evidence type="ECO:0000259" key="13">
    <source>
        <dbReference type="Pfam" id="PF08264"/>
    </source>
</evidence>
<dbReference type="Gene3D" id="3.40.50.620">
    <property type="entry name" value="HUPs"/>
    <property type="match status" value="2"/>
</dbReference>
<dbReference type="InterPro" id="IPR001412">
    <property type="entry name" value="aa-tRNA-synth_I_CS"/>
</dbReference>
<dbReference type="InterPro" id="IPR010663">
    <property type="entry name" value="Znf_FPG/IleRS"/>
</dbReference>
<comment type="subcellular location">
    <subcellularLocation>
        <location evidence="10">Cytoplasm</location>
    </subcellularLocation>
</comment>
<comment type="cofactor">
    <cofactor evidence="10">
        <name>Zn(2+)</name>
        <dbReference type="ChEBI" id="CHEBI:29105"/>
    </cofactor>
    <text evidence="10">Binds 1 zinc ion per subunit.</text>
</comment>
<comment type="subunit">
    <text evidence="10">Monomer.</text>
</comment>
<dbReference type="AlphaFoldDB" id="A0A1H8DQY4"/>
<dbReference type="EC" id="6.1.1.5" evidence="10"/>
<dbReference type="CDD" id="cd00818">
    <property type="entry name" value="IleRS_core"/>
    <property type="match status" value="1"/>
</dbReference>